<comment type="caution">
    <text evidence="1">The sequence shown here is derived from an EMBL/GenBank/DDBJ whole genome shotgun (WGS) entry which is preliminary data.</text>
</comment>
<sequence length="303" mass="33194">MKFLKVIDVSWSLFSQASTPTNTASAGKQDGVRMPKELFVPWTLYFLKRDVDSSSKRSTIRSKGRESCSLWERDHVKSITFESIVFIRAQVVYILVLEQLPQVISSLDAHTEEGLHRGLQNVEYLEALVSKKVLPLADLQPARMRRSNASLGNTMPASSRDASLQSVSEVSESVGPEAVHDGPTEEQQINSEVDSGSINPAFLDALPEELCAEVLSTQHGQAAQPSNSQPHQIGYLKTGESQVFQGSCTILSDDVGWGLRRLSSTITGLVESASNGITCNNQHEILVLGISEFYSSIVLRTIC</sequence>
<gene>
    <name evidence="1" type="ORF">IFM89_010779</name>
</gene>
<name>A0A835IUL3_9MAGN</name>
<protein>
    <submittedName>
        <fullName evidence="1">Uncharacterized protein</fullName>
    </submittedName>
</protein>
<dbReference type="AlphaFoldDB" id="A0A835IUL3"/>
<reference evidence="1 2" key="1">
    <citation type="submission" date="2020-10" db="EMBL/GenBank/DDBJ databases">
        <title>The Coptis chinensis genome and diversification of protoberbering-type alkaloids.</title>
        <authorList>
            <person name="Wang B."/>
            <person name="Shu S."/>
            <person name="Song C."/>
            <person name="Liu Y."/>
        </authorList>
    </citation>
    <scope>NUCLEOTIDE SEQUENCE [LARGE SCALE GENOMIC DNA]</scope>
    <source>
        <strain evidence="1">HL-2020</strain>
        <tissue evidence="1">Leaf</tissue>
    </source>
</reference>
<proteinExistence type="predicted"/>
<evidence type="ECO:0000313" key="2">
    <source>
        <dbReference type="Proteomes" id="UP000631114"/>
    </source>
</evidence>
<organism evidence="1 2">
    <name type="scientific">Coptis chinensis</name>
    <dbReference type="NCBI Taxonomy" id="261450"/>
    <lineage>
        <taxon>Eukaryota</taxon>
        <taxon>Viridiplantae</taxon>
        <taxon>Streptophyta</taxon>
        <taxon>Embryophyta</taxon>
        <taxon>Tracheophyta</taxon>
        <taxon>Spermatophyta</taxon>
        <taxon>Magnoliopsida</taxon>
        <taxon>Ranunculales</taxon>
        <taxon>Ranunculaceae</taxon>
        <taxon>Coptidoideae</taxon>
        <taxon>Coptis</taxon>
    </lineage>
</organism>
<keyword evidence="2" id="KW-1185">Reference proteome</keyword>
<dbReference type="Proteomes" id="UP000631114">
    <property type="component" value="Unassembled WGS sequence"/>
</dbReference>
<dbReference type="EMBL" id="JADFTS010000001">
    <property type="protein sequence ID" value="KAF9624391.1"/>
    <property type="molecule type" value="Genomic_DNA"/>
</dbReference>
<evidence type="ECO:0000313" key="1">
    <source>
        <dbReference type="EMBL" id="KAF9624391.1"/>
    </source>
</evidence>
<accession>A0A835IUL3</accession>